<evidence type="ECO:0000259" key="2">
    <source>
        <dbReference type="Pfam" id="PF23282"/>
    </source>
</evidence>
<evidence type="ECO:0000313" key="4">
    <source>
        <dbReference type="Proteomes" id="UP000806378"/>
    </source>
</evidence>
<accession>A0A8T0CFP2</accession>
<sequence length="331" mass="38353">MVNVFHEVKELTSPEALQLFSFHAFGRDQPNKSLKGVAEEIVSLTGGLPLALEVFGSFLYDKRRAEEWQDALQKLRWIRPGRLQDVLGISFNALDDQEQCVFLDIACFFVQMKMKREDAIYVLRGCGLNPEITIKVLTAKSLLKIVEDGILWMHDQIRDMGREIVQRENYEHPSLRSRLWDRNEILTVLKNKKGTRNIQGIALDMGKREEISTTARLRHNFVTHPSFKSAFAYFREMCKKCLPWKQDNEKVVTLQTTCFTGLVDLRLLQINYVALDGGFKHIPAELKWLQWKGCPLKTFPFDRCPQDLGVLDLPESKITSMREQRHSKKQV</sequence>
<dbReference type="SUPFAM" id="SSF46785">
    <property type="entry name" value="Winged helix' DNA-binding domain"/>
    <property type="match status" value="1"/>
</dbReference>
<reference evidence="3" key="1">
    <citation type="submission" date="2020-05" db="EMBL/GenBank/DDBJ databases">
        <title>WGS assembly of Corymbia citriodora subspecies variegata.</title>
        <authorList>
            <person name="Barry K."/>
            <person name="Hundley H."/>
            <person name="Shu S."/>
            <person name="Jenkins J."/>
            <person name="Grimwood J."/>
            <person name="Baten A."/>
        </authorList>
    </citation>
    <scope>NUCLEOTIDE SEQUENCE</scope>
    <source>
        <strain evidence="3">CV2-018</strain>
    </source>
</reference>
<dbReference type="Gene3D" id="1.10.8.430">
    <property type="entry name" value="Helical domain of apoptotic protease-activating factors"/>
    <property type="match status" value="1"/>
</dbReference>
<feature type="domain" description="Disease resistance protein Roq1-like winged-helix" evidence="2">
    <location>
        <begin position="96"/>
        <end position="166"/>
    </location>
</feature>
<dbReference type="SUPFAM" id="SSF52540">
    <property type="entry name" value="P-loop containing nucleoside triphosphate hydrolases"/>
    <property type="match status" value="1"/>
</dbReference>
<gene>
    <name evidence="3" type="ORF">BT93_L4532</name>
</gene>
<evidence type="ECO:0000256" key="1">
    <source>
        <dbReference type="ARBA" id="ARBA00022737"/>
    </source>
</evidence>
<dbReference type="InterPro" id="IPR042197">
    <property type="entry name" value="Apaf_helical"/>
</dbReference>
<keyword evidence="4" id="KW-1185">Reference proteome</keyword>
<dbReference type="GO" id="GO:0006952">
    <property type="term" value="P:defense response"/>
    <property type="evidence" value="ECO:0007669"/>
    <property type="project" value="InterPro"/>
</dbReference>
<protein>
    <recommendedName>
        <fullName evidence="2">Disease resistance protein Roq1-like winged-helix domain-containing protein</fullName>
    </recommendedName>
</protein>
<name>A0A8T0CFP2_CORYI</name>
<comment type="caution">
    <text evidence="3">The sequence shown here is derived from an EMBL/GenBank/DDBJ whole genome shotgun (WGS) entry which is preliminary data.</text>
</comment>
<dbReference type="InterPro" id="IPR058192">
    <property type="entry name" value="WHD_ROQ1-like"/>
</dbReference>
<dbReference type="InterPro" id="IPR044974">
    <property type="entry name" value="Disease_R_plants"/>
</dbReference>
<dbReference type="InterPro" id="IPR027417">
    <property type="entry name" value="P-loop_NTPase"/>
</dbReference>
<dbReference type="PANTHER" id="PTHR11017">
    <property type="entry name" value="LEUCINE-RICH REPEAT-CONTAINING PROTEIN"/>
    <property type="match status" value="1"/>
</dbReference>
<dbReference type="Gramene" id="rna-gnl|WGS:JABURB|Cocit.L4532.1">
    <property type="protein sequence ID" value="cds-KAF7846328.1"/>
    <property type="gene ID" value="gene-BT93_L4532"/>
</dbReference>
<proteinExistence type="predicted"/>
<dbReference type="EMBL" id="MU093679">
    <property type="protein sequence ID" value="KAF7846328.1"/>
    <property type="molecule type" value="Genomic_DNA"/>
</dbReference>
<dbReference type="OrthoDB" id="2018313at2759"/>
<dbReference type="InterPro" id="IPR036390">
    <property type="entry name" value="WH_DNA-bd_sf"/>
</dbReference>
<keyword evidence="1" id="KW-0677">Repeat</keyword>
<dbReference type="Pfam" id="PF23282">
    <property type="entry name" value="WHD_ROQ1"/>
    <property type="match status" value="1"/>
</dbReference>
<dbReference type="PANTHER" id="PTHR11017:SF513">
    <property type="entry name" value="TIR DOMAIN-CONTAINING PROTEIN"/>
    <property type="match status" value="1"/>
</dbReference>
<organism evidence="3 4">
    <name type="scientific">Corymbia citriodora subsp. variegata</name>
    <dbReference type="NCBI Taxonomy" id="360336"/>
    <lineage>
        <taxon>Eukaryota</taxon>
        <taxon>Viridiplantae</taxon>
        <taxon>Streptophyta</taxon>
        <taxon>Embryophyta</taxon>
        <taxon>Tracheophyta</taxon>
        <taxon>Spermatophyta</taxon>
        <taxon>Magnoliopsida</taxon>
        <taxon>eudicotyledons</taxon>
        <taxon>Gunneridae</taxon>
        <taxon>Pentapetalae</taxon>
        <taxon>rosids</taxon>
        <taxon>malvids</taxon>
        <taxon>Myrtales</taxon>
        <taxon>Myrtaceae</taxon>
        <taxon>Myrtoideae</taxon>
        <taxon>Eucalypteae</taxon>
        <taxon>Corymbia</taxon>
    </lineage>
</organism>
<dbReference type="GO" id="GO:0043531">
    <property type="term" value="F:ADP binding"/>
    <property type="evidence" value="ECO:0007669"/>
    <property type="project" value="InterPro"/>
</dbReference>
<dbReference type="Proteomes" id="UP000806378">
    <property type="component" value="Unassembled WGS sequence"/>
</dbReference>
<evidence type="ECO:0000313" key="3">
    <source>
        <dbReference type="EMBL" id="KAF7846328.1"/>
    </source>
</evidence>
<dbReference type="AlphaFoldDB" id="A0A8T0CFP2"/>